<dbReference type="Pfam" id="PF02913">
    <property type="entry name" value="FAD-oxidase_C"/>
    <property type="match status" value="1"/>
</dbReference>
<dbReference type="GO" id="GO:0016491">
    <property type="term" value="F:oxidoreductase activity"/>
    <property type="evidence" value="ECO:0007669"/>
    <property type="project" value="UniProtKB-KW"/>
</dbReference>
<proteinExistence type="inferred from homology"/>
<evidence type="ECO:0000313" key="8">
    <source>
        <dbReference type="Proteomes" id="UP000642748"/>
    </source>
</evidence>
<evidence type="ECO:0000256" key="4">
    <source>
        <dbReference type="ARBA" id="ARBA00022827"/>
    </source>
</evidence>
<keyword evidence="3" id="KW-0285">Flavoprotein</keyword>
<keyword evidence="5" id="KW-0560">Oxidoreductase</keyword>
<dbReference type="PANTHER" id="PTHR42934">
    <property type="entry name" value="GLYCOLATE OXIDASE SUBUNIT GLCD"/>
    <property type="match status" value="1"/>
</dbReference>
<dbReference type="InterPro" id="IPR016169">
    <property type="entry name" value="FAD-bd_PCMH_sub2"/>
</dbReference>
<comment type="similarity">
    <text evidence="2">Belongs to the FAD-binding oxidoreductase/transferase type 4 family.</text>
</comment>
<dbReference type="Gene3D" id="3.30.70.2740">
    <property type="match status" value="1"/>
</dbReference>
<comment type="caution">
    <text evidence="7">The sequence shown here is derived from an EMBL/GenBank/DDBJ whole genome shotgun (WGS) entry which is preliminary data.</text>
</comment>
<dbReference type="Proteomes" id="UP000642748">
    <property type="component" value="Unassembled WGS sequence"/>
</dbReference>
<gene>
    <name evidence="7" type="ORF">Raf01_74280</name>
</gene>
<dbReference type="FunFam" id="3.30.70.2740:FF:000001">
    <property type="entry name" value="D-lactate dehydrogenase mitochondrial"/>
    <property type="match status" value="1"/>
</dbReference>
<dbReference type="Gene3D" id="3.30.465.10">
    <property type="match status" value="1"/>
</dbReference>
<keyword evidence="4" id="KW-0274">FAD</keyword>
<comment type="cofactor">
    <cofactor evidence="1">
        <name>FAD</name>
        <dbReference type="ChEBI" id="CHEBI:57692"/>
    </cofactor>
</comment>
<organism evidence="7 8">
    <name type="scientific">Rugosimonospora africana</name>
    <dbReference type="NCBI Taxonomy" id="556532"/>
    <lineage>
        <taxon>Bacteria</taxon>
        <taxon>Bacillati</taxon>
        <taxon>Actinomycetota</taxon>
        <taxon>Actinomycetes</taxon>
        <taxon>Micromonosporales</taxon>
        <taxon>Micromonosporaceae</taxon>
        <taxon>Rugosimonospora</taxon>
    </lineage>
</organism>
<dbReference type="InterPro" id="IPR016166">
    <property type="entry name" value="FAD-bd_PCMH"/>
</dbReference>
<dbReference type="InterPro" id="IPR036318">
    <property type="entry name" value="FAD-bd_PCMH-like_sf"/>
</dbReference>
<dbReference type="EMBL" id="BONZ01000078">
    <property type="protein sequence ID" value="GIH19256.1"/>
    <property type="molecule type" value="Genomic_DNA"/>
</dbReference>
<dbReference type="InterPro" id="IPR004113">
    <property type="entry name" value="FAD-bd_oxidored_4_C"/>
</dbReference>
<dbReference type="InterPro" id="IPR051914">
    <property type="entry name" value="FAD-linked_OxidoTrans_Type4"/>
</dbReference>
<dbReference type="RefSeq" id="WP_203922765.1">
    <property type="nucleotide sequence ID" value="NZ_BONZ01000078.1"/>
</dbReference>
<dbReference type="InterPro" id="IPR006094">
    <property type="entry name" value="Oxid_FAD_bind_N"/>
</dbReference>
<dbReference type="InterPro" id="IPR016164">
    <property type="entry name" value="FAD-linked_Oxase-like_C"/>
</dbReference>
<dbReference type="Pfam" id="PF01565">
    <property type="entry name" value="FAD_binding_4"/>
    <property type="match status" value="1"/>
</dbReference>
<reference evidence="7" key="1">
    <citation type="submission" date="2021-01" db="EMBL/GenBank/DDBJ databases">
        <title>Whole genome shotgun sequence of Rugosimonospora africana NBRC 104875.</title>
        <authorList>
            <person name="Komaki H."/>
            <person name="Tamura T."/>
        </authorList>
    </citation>
    <scope>NUCLEOTIDE SEQUENCE</scope>
    <source>
        <strain evidence="7">NBRC 104875</strain>
    </source>
</reference>
<name>A0A8J3VUZ1_9ACTN</name>
<evidence type="ECO:0000256" key="2">
    <source>
        <dbReference type="ARBA" id="ARBA00008000"/>
    </source>
</evidence>
<dbReference type="InterPro" id="IPR016171">
    <property type="entry name" value="Vanillyl_alc_oxidase_C-sub2"/>
</dbReference>
<dbReference type="PROSITE" id="PS51387">
    <property type="entry name" value="FAD_PCMH"/>
    <property type="match status" value="1"/>
</dbReference>
<evidence type="ECO:0000256" key="1">
    <source>
        <dbReference type="ARBA" id="ARBA00001974"/>
    </source>
</evidence>
<dbReference type="AlphaFoldDB" id="A0A8J3VUZ1"/>
<dbReference type="SUPFAM" id="SSF55103">
    <property type="entry name" value="FAD-linked oxidases, C-terminal domain"/>
    <property type="match status" value="1"/>
</dbReference>
<dbReference type="GO" id="GO:0071949">
    <property type="term" value="F:FAD binding"/>
    <property type="evidence" value="ECO:0007669"/>
    <property type="project" value="InterPro"/>
</dbReference>
<evidence type="ECO:0000256" key="5">
    <source>
        <dbReference type="ARBA" id="ARBA00023002"/>
    </source>
</evidence>
<dbReference type="FunFam" id="1.10.45.10:FF:000001">
    <property type="entry name" value="D-lactate dehydrogenase mitochondrial"/>
    <property type="match status" value="1"/>
</dbReference>
<feature type="domain" description="FAD-binding PCMH-type" evidence="6">
    <location>
        <begin position="34"/>
        <end position="213"/>
    </location>
</feature>
<evidence type="ECO:0000313" key="7">
    <source>
        <dbReference type="EMBL" id="GIH19256.1"/>
    </source>
</evidence>
<accession>A0A8J3VUZ1</accession>
<keyword evidence="8" id="KW-1185">Reference proteome</keyword>
<dbReference type="Gene3D" id="1.10.45.10">
    <property type="entry name" value="Vanillyl-alcohol Oxidase, Chain A, domain 4"/>
    <property type="match status" value="1"/>
</dbReference>
<dbReference type="PANTHER" id="PTHR42934:SF2">
    <property type="entry name" value="GLYCOLATE OXIDASE SUBUNIT GLCD"/>
    <property type="match status" value="1"/>
</dbReference>
<sequence length="453" mass="47217">MTGDALSAVLDEGVLVTDPDRMEGFRRDSADFAEAGMPMAVVSARTVDDVSRTLRWASEHRTPVVPRGAGTGLSGAAAALDGCIVLSTAGMTAIRQIAADDLYAVVEPGVINADLGRAAAEHGLFYPPDPSSFEISTIGGNLATNAGGLRCVKYGVTRESVLGLQVVLADGRVIRTGARTVKNVAGYDLSSLFVGSEGTLGIITEATLRLRPAPAATPATMVATFGSLVDAGRAVASIVRSGLAPSLLELMDHASVNLIEDYRPMGLDRSVAALLIAQADSVDAQRQADAMAARARDAGAALAMASTDPVEADMLLQARRIHYQAVEAAGRVLTEDIGVPRSRLAELLGGIEEIGRRYSLLIATVGHAGDGNMHPAIVLPRDRPDAVATALRAADEICRFALRLDGTISGEHGIGTLKRGWLSGQLDEATYAAHRAVKSTFDPLGILNPGRAL</sequence>
<protein>
    <submittedName>
        <fullName evidence="7">FAD-linked oxidase</fullName>
    </submittedName>
</protein>
<dbReference type="SUPFAM" id="SSF56176">
    <property type="entry name" value="FAD-binding/transporter-associated domain-like"/>
    <property type="match status" value="1"/>
</dbReference>
<evidence type="ECO:0000256" key="3">
    <source>
        <dbReference type="ARBA" id="ARBA00022630"/>
    </source>
</evidence>
<evidence type="ECO:0000259" key="6">
    <source>
        <dbReference type="PROSITE" id="PS51387"/>
    </source>
</evidence>